<keyword evidence="5" id="KW-1185">Reference proteome</keyword>
<evidence type="ECO:0000313" key="4">
    <source>
        <dbReference type="EMBL" id="WOJ89704.1"/>
    </source>
</evidence>
<dbReference type="RefSeq" id="WP_407339147.1">
    <property type="nucleotide sequence ID" value="NZ_CP136862.1"/>
</dbReference>
<dbReference type="InterPro" id="IPR051016">
    <property type="entry name" value="Diverse_Substrate_AcTransf"/>
</dbReference>
<dbReference type="Gene3D" id="3.40.630.30">
    <property type="match status" value="1"/>
</dbReference>
<dbReference type="InterPro" id="IPR016181">
    <property type="entry name" value="Acyl_CoA_acyltransferase"/>
</dbReference>
<proteinExistence type="predicted"/>
<sequence>MSALIRPANPADAALVFALVVELAKYERLESEVDATRETLAAALFCRDPRAFCDIAEHQGEAVGMSVWFYSFSTFRGRHGIWIEDLFVRPAFRGQGFGKELIASLARRCAAEKLARLEWSVLDWNEPSIAFYERLGARRMEQWTNCRLEGEALSRLGRTAPLRR</sequence>
<keyword evidence="2" id="KW-0012">Acyltransferase</keyword>
<dbReference type="InterPro" id="IPR000182">
    <property type="entry name" value="GNAT_dom"/>
</dbReference>
<evidence type="ECO:0000256" key="2">
    <source>
        <dbReference type="ARBA" id="ARBA00023315"/>
    </source>
</evidence>
<protein>
    <submittedName>
        <fullName evidence="4">GNAT family N-acetyltransferase</fullName>
    </submittedName>
</protein>
<organism evidence="4 5">
    <name type="scientific">Methylocapsa polymorpha</name>
    <dbReference type="NCBI Taxonomy" id="3080828"/>
    <lineage>
        <taxon>Bacteria</taxon>
        <taxon>Pseudomonadati</taxon>
        <taxon>Pseudomonadota</taxon>
        <taxon>Alphaproteobacteria</taxon>
        <taxon>Hyphomicrobiales</taxon>
        <taxon>Beijerinckiaceae</taxon>
        <taxon>Methylocapsa</taxon>
    </lineage>
</organism>
<evidence type="ECO:0000313" key="5">
    <source>
        <dbReference type="Proteomes" id="UP001626536"/>
    </source>
</evidence>
<keyword evidence="1" id="KW-0808">Transferase</keyword>
<dbReference type="PANTHER" id="PTHR10545">
    <property type="entry name" value="DIAMINE N-ACETYLTRANSFERASE"/>
    <property type="match status" value="1"/>
</dbReference>
<dbReference type="EMBL" id="CP136862">
    <property type="protein sequence ID" value="WOJ89704.1"/>
    <property type="molecule type" value="Genomic_DNA"/>
</dbReference>
<accession>A0ABZ0HTI0</accession>
<name>A0ABZ0HTI0_9HYPH</name>
<dbReference type="PANTHER" id="PTHR10545:SF29">
    <property type="entry name" value="GH14572P-RELATED"/>
    <property type="match status" value="1"/>
</dbReference>
<feature type="domain" description="N-acetyltransferase" evidence="3">
    <location>
        <begin position="3"/>
        <end position="161"/>
    </location>
</feature>
<dbReference type="Proteomes" id="UP001626536">
    <property type="component" value="Chromosome"/>
</dbReference>
<evidence type="ECO:0000256" key="1">
    <source>
        <dbReference type="ARBA" id="ARBA00022679"/>
    </source>
</evidence>
<dbReference type="SUPFAM" id="SSF55729">
    <property type="entry name" value="Acyl-CoA N-acyltransferases (Nat)"/>
    <property type="match status" value="1"/>
</dbReference>
<dbReference type="CDD" id="cd04301">
    <property type="entry name" value="NAT_SF"/>
    <property type="match status" value="1"/>
</dbReference>
<dbReference type="Pfam" id="PF00583">
    <property type="entry name" value="Acetyltransf_1"/>
    <property type="match status" value="1"/>
</dbReference>
<dbReference type="PROSITE" id="PS51186">
    <property type="entry name" value="GNAT"/>
    <property type="match status" value="1"/>
</dbReference>
<reference evidence="4 5" key="1">
    <citation type="submission" date="2023-10" db="EMBL/GenBank/DDBJ databases">
        <title>Novel methanotroph of the genus Methylocapsa from a subarctic wetland.</title>
        <authorList>
            <person name="Belova S.E."/>
            <person name="Oshkin I.Y."/>
            <person name="Miroshnikov K."/>
            <person name="Dedysh S.N."/>
        </authorList>
    </citation>
    <scope>NUCLEOTIDE SEQUENCE [LARGE SCALE GENOMIC DNA]</scope>
    <source>
        <strain evidence="4 5">RX1</strain>
    </source>
</reference>
<gene>
    <name evidence="4" type="ORF">RZS28_18300</name>
</gene>
<evidence type="ECO:0000259" key="3">
    <source>
        <dbReference type="PROSITE" id="PS51186"/>
    </source>
</evidence>